<dbReference type="EMBL" id="PSQE01000007">
    <property type="protein sequence ID" value="RHN45110.1"/>
    <property type="molecule type" value="Genomic_DNA"/>
</dbReference>
<reference evidence="1" key="1">
    <citation type="journal article" date="2018" name="Nat. Plants">
        <title>Whole-genome landscape of Medicago truncatula symbiotic genes.</title>
        <authorList>
            <person name="Pecrix Y."/>
            <person name="Gamas P."/>
            <person name="Carrere S."/>
        </authorList>
    </citation>
    <scope>NUCLEOTIDE SEQUENCE</scope>
    <source>
        <tissue evidence="1">Leaves</tissue>
    </source>
</reference>
<accession>A0A396GVQ4</accession>
<organism evidence="1">
    <name type="scientific">Medicago truncatula</name>
    <name type="common">Barrel medic</name>
    <name type="synonym">Medicago tribuloides</name>
    <dbReference type="NCBI Taxonomy" id="3880"/>
    <lineage>
        <taxon>Eukaryota</taxon>
        <taxon>Viridiplantae</taxon>
        <taxon>Streptophyta</taxon>
        <taxon>Embryophyta</taxon>
        <taxon>Tracheophyta</taxon>
        <taxon>Spermatophyta</taxon>
        <taxon>Magnoliopsida</taxon>
        <taxon>eudicotyledons</taxon>
        <taxon>Gunneridae</taxon>
        <taxon>Pentapetalae</taxon>
        <taxon>rosids</taxon>
        <taxon>fabids</taxon>
        <taxon>Fabales</taxon>
        <taxon>Fabaceae</taxon>
        <taxon>Papilionoideae</taxon>
        <taxon>50 kb inversion clade</taxon>
        <taxon>NPAAA clade</taxon>
        <taxon>Hologalegina</taxon>
        <taxon>IRL clade</taxon>
        <taxon>Trifolieae</taxon>
        <taxon>Medicago</taxon>
    </lineage>
</organism>
<sequence>MPLGEMTVTLDDVACLMHLQIEGRMLSHGKKMLRHEGATLLMRHLGVSQQEAEKICGTEACRPGDRALGGSVSLLTTWFLAHFHGFYSVDHNIDYMENYPVAAR</sequence>
<protein>
    <recommendedName>
        <fullName evidence="2">Aminotransferase-like plant mobile domain-containing protein</fullName>
    </recommendedName>
</protein>
<name>A0A396GVQ4_MEDTR</name>
<dbReference type="Gramene" id="rna39318">
    <property type="protein sequence ID" value="RHN45110.1"/>
    <property type="gene ID" value="gene39318"/>
</dbReference>
<dbReference type="AlphaFoldDB" id="A0A396GVQ4"/>
<evidence type="ECO:0000313" key="1">
    <source>
        <dbReference type="EMBL" id="RHN45110.1"/>
    </source>
</evidence>
<gene>
    <name evidence="1" type="ORF">MtrunA17_Chr7g0226741</name>
</gene>
<evidence type="ECO:0008006" key="2">
    <source>
        <dbReference type="Google" id="ProtNLM"/>
    </source>
</evidence>
<dbReference type="Proteomes" id="UP000265566">
    <property type="component" value="Chromosome 7"/>
</dbReference>
<proteinExistence type="predicted"/>
<comment type="caution">
    <text evidence="1">The sequence shown here is derived from an EMBL/GenBank/DDBJ whole genome shotgun (WGS) entry which is preliminary data.</text>
</comment>